<dbReference type="KEGG" id="sap:Sulac_1659"/>
<dbReference type="AlphaFoldDB" id="G8TYX7"/>
<dbReference type="GO" id="GO:0003998">
    <property type="term" value="F:acylphosphatase activity"/>
    <property type="evidence" value="ECO:0007669"/>
    <property type="project" value="UniProtKB-EC"/>
</dbReference>
<dbReference type="SUPFAM" id="SSF54975">
    <property type="entry name" value="Acylphosphatase/BLUF domain-like"/>
    <property type="match status" value="1"/>
</dbReference>
<evidence type="ECO:0000259" key="7">
    <source>
        <dbReference type="PROSITE" id="PS51160"/>
    </source>
</evidence>
<evidence type="ECO:0000256" key="3">
    <source>
        <dbReference type="ARBA" id="ARBA00015991"/>
    </source>
</evidence>
<dbReference type="PANTHER" id="PTHR47268">
    <property type="entry name" value="ACYLPHOSPHATASE"/>
    <property type="match status" value="1"/>
</dbReference>
<dbReference type="PROSITE" id="PS00150">
    <property type="entry name" value="ACYLPHOSPHATASE_1"/>
    <property type="match status" value="1"/>
</dbReference>
<feature type="active site" evidence="5">
    <location>
        <position position="19"/>
    </location>
</feature>
<sequence length="92" mass="10683">MIRRYQIRVTGRVQGVGFRQATLNQAQQLGLTGWVHNLPDPRQVAIEAEGEEHQLDKFLVWLQEGPRFARVDTVWHAPMAPQHEPTFRILED</sequence>
<reference evidence="8 9" key="2">
    <citation type="journal article" date="2012" name="Stand. Genomic Sci.">
        <title>Complete genome sequence of the moderately thermophilic mineral-sulfide-oxidizing firmicute Sulfobacillus acidophilus type strain (NAL(T)).</title>
        <authorList>
            <person name="Anderson I."/>
            <person name="Chertkov O."/>
            <person name="Chen A."/>
            <person name="Saunders E."/>
            <person name="Lapidus A."/>
            <person name="Nolan M."/>
            <person name="Lucas S."/>
            <person name="Hammon N."/>
            <person name="Deshpande S."/>
            <person name="Cheng J.F."/>
            <person name="Han C."/>
            <person name="Tapia R."/>
            <person name="Goodwin L.A."/>
            <person name="Pitluck S."/>
            <person name="Liolios K."/>
            <person name="Pagani I."/>
            <person name="Ivanova N."/>
            <person name="Mikhailova N."/>
            <person name="Pati A."/>
            <person name="Palaniappan K."/>
            <person name="Land M."/>
            <person name="Pan C."/>
            <person name="Rohde M."/>
            <person name="Pukall R."/>
            <person name="Goker M."/>
            <person name="Detter J.C."/>
            <person name="Woyke T."/>
            <person name="Bristow J."/>
            <person name="Eisen J.A."/>
            <person name="Markowitz V."/>
            <person name="Hugenholtz P."/>
            <person name="Kyrpides N.C."/>
            <person name="Klenk H.P."/>
            <person name="Mavromatis K."/>
        </authorList>
    </citation>
    <scope>NUCLEOTIDE SEQUENCE [LARGE SCALE GENOMIC DNA]</scope>
    <source>
        <strain evidence="9">ATCC 700253 / DSM 10332 / NAL</strain>
    </source>
</reference>
<gene>
    <name evidence="8" type="ordered locus">Sulac_1659</name>
</gene>
<protein>
    <recommendedName>
        <fullName evidence="3 5">acylphosphatase</fullName>
        <ecNumber evidence="2 5">3.6.1.7</ecNumber>
    </recommendedName>
</protein>
<evidence type="ECO:0000313" key="8">
    <source>
        <dbReference type="EMBL" id="AEW05156.1"/>
    </source>
</evidence>
<evidence type="ECO:0000313" key="9">
    <source>
        <dbReference type="Proteomes" id="UP000005439"/>
    </source>
</evidence>
<dbReference type="InterPro" id="IPR036046">
    <property type="entry name" value="Acylphosphatase-like_dom_sf"/>
</dbReference>
<dbReference type="EMBL" id="CP003179">
    <property type="protein sequence ID" value="AEW05156.1"/>
    <property type="molecule type" value="Genomic_DNA"/>
</dbReference>
<dbReference type="PATRIC" id="fig|679936.5.peg.1727"/>
<comment type="similarity">
    <text evidence="1 6">Belongs to the acylphosphatase family.</text>
</comment>
<keyword evidence="5" id="KW-0378">Hydrolase</keyword>
<reference evidence="9" key="1">
    <citation type="submission" date="2011-12" db="EMBL/GenBank/DDBJ databases">
        <title>The complete genome of chromosome of Sulfobacillus acidophilus DSM 10332.</title>
        <authorList>
            <person name="Lucas S."/>
            <person name="Han J."/>
            <person name="Lapidus A."/>
            <person name="Bruce D."/>
            <person name="Goodwin L."/>
            <person name="Pitluck S."/>
            <person name="Peters L."/>
            <person name="Kyrpides N."/>
            <person name="Mavromatis K."/>
            <person name="Ivanova N."/>
            <person name="Mikhailova N."/>
            <person name="Chertkov O."/>
            <person name="Saunders E."/>
            <person name="Detter J.C."/>
            <person name="Tapia R."/>
            <person name="Han C."/>
            <person name="Land M."/>
            <person name="Hauser L."/>
            <person name="Markowitz V."/>
            <person name="Cheng J.-F."/>
            <person name="Hugenholtz P."/>
            <person name="Woyke T."/>
            <person name="Wu D."/>
            <person name="Pukall R."/>
            <person name="Gehrich-Schroeter G."/>
            <person name="Schneider S."/>
            <person name="Klenk H.-P."/>
            <person name="Eisen J.A."/>
        </authorList>
    </citation>
    <scope>NUCLEOTIDE SEQUENCE [LARGE SCALE GENOMIC DNA]</scope>
    <source>
        <strain evidence="9">ATCC 700253 / DSM 10332 / NAL</strain>
    </source>
</reference>
<evidence type="ECO:0000256" key="6">
    <source>
        <dbReference type="RuleBase" id="RU004168"/>
    </source>
</evidence>
<keyword evidence="9" id="KW-1185">Reference proteome</keyword>
<evidence type="ECO:0000256" key="1">
    <source>
        <dbReference type="ARBA" id="ARBA00005614"/>
    </source>
</evidence>
<feature type="domain" description="Acylphosphatase-like" evidence="7">
    <location>
        <begin position="4"/>
        <end position="91"/>
    </location>
</feature>
<dbReference type="HOGENOM" id="CLU_141932_3_2_9"/>
<name>G8TYX7_SULAD</name>
<proteinExistence type="inferred from homology"/>
<dbReference type="PANTHER" id="PTHR47268:SF4">
    <property type="entry name" value="ACYLPHOSPHATASE"/>
    <property type="match status" value="1"/>
</dbReference>
<comment type="catalytic activity">
    <reaction evidence="4 5">
        <text>an acyl phosphate + H2O = a carboxylate + phosphate + H(+)</text>
        <dbReference type="Rhea" id="RHEA:14965"/>
        <dbReference type="ChEBI" id="CHEBI:15377"/>
        <dbReference type="ChEBI" id="CHEBI:15378"/>
        <dbReference type="ChEBI" id="CHEBI:29067"/>
        <dbReference type="ChEBI" id="CHEBI:43474"/>
        <dbReference type="ChEBI" id="CHEBI:59918"/>
        <dbReference type="EC" id="3.6.1.7"/>
    </reaction>
</comment>
<feature type="active site" evidence="5">
    <location>
        <position position="37"/>
    </location>
</feature>
<dbReference type="Gene3D" id="3.30.70.100">
    <property type="match status" value="1"/>
</dbReference>
<dbReference type="Proteomes" id="UP000005439">
    <property type="component" value="Chromosome"/>
</dbReference>
<evidence type="ECO:0000256" key="5">
    <source>
        <dbReference type="PROSITE-ProRule" id="PRU00520"/>
    </source>
</evidence>
<dbReference type="InterPro" id="IPR017968">
    <property type="entry name" value="Acylphosphatase_CS"/>
</dbReference>
<dbReference type="EC" id="3.6.1.7" evidence="2 5"/>
<dbReference type="InterPro" id="IPR001792">
    <property type="entry name" value="Acylphosphatase-like_dom"/>
</dbReference>
<dbReference type="InterPro" id="IPR020456">
    <property type="entry name" value="Acylphosphatase"/>
</dbReference>
<evidence type="ECO:0000256" key="4">
    <source>
        <dbReference type="ARBA" id="ARBA00047645"/>
    </source>
</evidence>
<dbReference type="STRING" id="679936.Sulac_1659"/>
<organism evidence="8 9">
    <name type="scientific">Sulfobacillus acidophilus (strain ATCC 700253 / DSM 10332 / NAL)</name>
    <dbReference type="NCBI Taxonomy" id="679936"/>
    <lineage>
        <taxon>Bacteria</taxon>
        <taxon>Bacillati</taxon>
        <taxon>Bacillota</taxon>
        <taxon>Clostridia</taxon>
        <taxon>Eubacteriales</taxon>
        <taxon>Clostridiales Family XVII. Incertae Sedis</taxon>
        <taxon>Sulfobacillus</taxon>
    </lineage>
</organism>
<evidence type="ECO:0000256" key="2">
    <source>
        <dbReference type="ARBA" id="ARBA00012150"/>
    </source>
</evidence>
<dbReference type="Pfam" id="PF00708">
    <property type="entry name" value="Acylphosphatase"/>
    <property type="match status" value="1"/>
</dbReference>
<accession>G8TYX7</accession>
<dbReference type="PROSITE" id="PS51160">
    <property type="entry name" value="ACYLPHOSPHATASE_3"/>
    <property type="match status" value="1"/>
</dbReference>